<evidence type="ECO:0000313" key="1">
    <source>
        <dbReference type="EMBL" id="KAK3363689.1"/>
    </source>
</evidence>
<accession>A0AAJ0HW81</accession>
<protein>
    <submittedName>
        <fullName evidence="1">Uncharacterized protein</fullName>
    </submittedName>
</protein>
<proteinExistence type="predicted"/>
<sequence length="175" mass="19569">MASKPTLSRVTCTTMLFMMAKTLSPSATLPVNSRKQTVIFTKQHTRLLTMVPPWSTLRTRLSSRPKVDAASVHGPGAVVDKAAKETAVITRVTDGKVAEVFAHYFRDGEHHQNLVAHESLLNYPNRGRELIRNAQDYARDSSYELAALLVAGAEGEEEQKEEKEGAEGWERFWPF</sequence>
<dbReference type="Proteomes" id="UP001275084">
    <property type="component" value="Unassembled WGS sequence"/>
</dbReference>
<reference evidence="1" key="2">
    <citation type="submission" date="2023-06" db="EMBL/GenBank/DDBJ databases">
        <authorList>
            <consortium name="Lawrence Berkeley National Laboratory"/>
            <person name="Haridas S."/>
            <person name="Hensen N."/>
            <person name="Bonometti L."/>
            <person name="Westerberg I."/>
            <person name="Brannstrom I.O."/>
            <person name="Guillou S."/>
            <person name="Cros-Aarteil S."/>
            <person name="Calhoun S."/>
            <person name="Kuo A."/>
            <person name="Mondo S."/>
            <person name="Pangilinan J."/>
            <person name="Riley R."/>
            <person name="Labutti K."/>
            <person name="Andreopoulos B."/>
            <person name="Lipzen A."/>
            <person name="Chen C."/>
            <person name="Yanf M."/>
            <person name="Daum C."/>
            <person name="Ng V."/>
            <person name="Clum A."/>
            <person name="Steindorff A."/>
            <person name="Ohm R."/>
            <person name="Martin F."/>
            <person name="Silar P."/>
            <person name="Natvig D."/>
            <person name="Lalanne C."/>
            <person name="Gautier V."/>
            <person name="Ament-Velasquez S.L."/>
            <person name="Kruys A."/>
            <person name="Hutchinson M.I."/>
            <person name="Powell A.J."/>
            <person name="Barry K."/>
            <person name="Miller A.N."/>
            <person name="Grigoriev I.V."/>
            <person name="Debuchy R."/>
            <person name="Gladieux P."/>
            <person name="Thoren M.H."/>
            <person name="Johannesson H."/>
        </authorList>
    </citation>
    <scope>NUCLEOTIDE SEQUENCE</scope>
    <source>
        <strain evidence="1">CBS 955.72</strain>
    </source>
</reference>
<name>A0AAJ0HW81_9PEZI</name>
<dbReference type="AlphaFoldDB" id="A0AAJ0HW81"/>
<organism evidence="1 2">
    <name type="scientific">Lasiosphaeria hispida</name>
    <dbReference type="NCBI Taxonomy" id="260671"/>
    <lineage>
        <taxon>Eukaryota</taxon>
        <taxon>Fungi</taxon>
        <taxon>Dikarya</taxon>
        <taxon>Ascomycota</taxon>
        <taxon>Pezizomycotina</taxon>
        <taxon>Sordariomycetes</taxon>
        <taxon>Sordariomycetidae</taxon>
        <taxon>Sordariales</taxon>
        <taxon>Lasiosphaeriaceae</taxon>
        <taxon>Lasiosphaeria</taxon>
    </lineage>
</organism>
<reference evidence="1" key="1">
    <citation type="journal article" date="2023" name="Mol. Phylogenet. Evol.">
        <title>Genome-scale phylogeny and comparative genomics of the fungal order Sordariales.</title>
        <authorList>
            <person name="Hensen N."/>
            <person name="Bonometti L."/>
            <person name="Westerberg I."/>
            <person name="Brannstrom I.O."/>
            <person name="Guillou S."/>
            <person name="Cros-Aarteil S."/>
            <person name="Calhoun S."/>
            <person name="Haridas S."/>
            <person name="Kuo A."/>
            <person name="Mondo S."/>
            <person name="Pangilinan J."/>
            <person name="Riley R."/>
            <person name="LaButti K."/>
            <person name="Andreopoulos B."/>
            <person name="Lipzen A."/>
            <person name="Chen C."/>
            <person name="Yan M."/>
            <person name="Daum C."/>
            <person name="Ng V."/>
            <person name="Clum A."/>
            <person name="Steindorff A."/>
            <person name="Ohm R.A."/>
            <person name="Martin F."/>
            <person name="Silar P."/>
            <person name="Natvig D.O."/>
            <person name="Lalanne C."/>
            <person name="Gautier V."/>
            <person name="Ament-Velasquez S.L."/>
            <person name="Kruys A."/>
            <person name="Hutchinson M.I."/>
            <person name="Powell A.J."/>
            <person name="Barry K."/>
            <person name="Miller A.N."/>
            <person name="Grigoriev I.V."/>
            <person name="Debuchy R."/>
            <person name="Gladieux P."/>
            <person name="Hiltunen Thoren M."/>
            <person name="Johannesson H."/>
        </authorList>
    </citation>
    <scope>NUCLEOTIDE SEQUENCE</scope>
    <source>
        <strain evidence="1">CBS 955.72</strain>
    </source>
</reference>
<keyword evidence="2" id="KW-1185">Reference proteome</keyword>
<gene>
    <name evidence="1" type="ORF">B0T25DRAFT_52899</name>
</gene>
<comment type="caution">
    <text evidence="1">The sequence shown here is derived from an EMBL/GenBank/DDBJ whole genome shotgun (WGS) entry which is preliminary data.</text>
</comment>
<dbReference type="EMBL" id="JAUIQD010000001">
    <property type="protein sequence ID" value="KAK3363689.1"/>
    <property type="molecule type" value="Genomic_DNA"/>
</dbReference>
<evidence type="ECO:0000313" key="2">
    <source>
        <dbReference type="Proteomes" id="UP001275084"/>
    </source>
</evidence>